<dbReference type="EMBL" id="SRYA01000005">
    <property type="protein sequence ID" value="TGY97652.1"/>
    <property type="molecule type" value="Genomic_DNA"/>
</dbReference>
<name>A0AC61RZQ4_9FIRM</name>
<evidence type="ECO:0000313" key="2">
    <source>
        <dbReference type="Proteomes" id="UP000304953"/>
    </source>
</evidence>
<keyword evidence="2" id="KW-1185">Reference proteome</keyword>
<comment type="caution">
    <text evidence="1">The sequence shown here is derived from an EMBL/GenBank/DDBJ whole genome shotgun (WGS) entry which is preliminary data.</text>
</comment>
<keyword evidence="1" id="KW-0808">Transferase</keyword>
<keyword evidence="1" id="KW-0489">Methyltransferase</keyword>
<organism evidence="1 2">
    <name type="scientific">Petralouisia muris</name>
    <dbReference type="NCBI Taxonomy" id="3032872"/>
    <lineage>
        <taxon>Bacteria</taxon>
        <taxon>Bacillati</taxon>
        <taxon>Bacillota</taxon>
        <taxon>Clostridia</taxon>
        <taxon>Lachnospirales</taxon>
        <taxon>Lachnospiraceae</taxon>
        <taxon>Petralouisia</taxon>
    </lineage>
</organism>
<sequence>MGYKTEQEAFWSGDFGNGYIERNECTKKSLAAVIGLYSRIAGRAPGLKSVIEFGANIGINLKAIKTLIPDIQTAAIEINHNAASRLREDSFFQGQIEVFETSILEYDPVKKYDMALISGVLIHINPEELQNVYEKLYHSSGKYICIIEYYNPTPAEIPYRGHEGKLFKRDFAGEFLDQYPDCRLVDYGFQYHRDHYFPGDDSTWFLLEKN</sequence>
<dbReference type="Proteomes" id="UP000304953">
    <property type="component" value="Unassembled WGS sequence"/>
</dbReference>
<accession>A0AC61RZQ4</accession>
<evidence type="ECO:0000313" key="1">
    <source>
        <dbReference type="EMBL" id="TGY97652.1"/>
    </source>
</evidence>
<reference evidence="1" key="1">
    <citation type="submission" date="2019-04" db="EMBL/GenBank/DDBJ databases">
        <title>Microbes associate with the intestines of laboratory mice.</title>
        <authorList>
            <person name="Navarre W."/>
            <person name="Wong E."/>
            <person name="Huang K."/>
            <person name="Tropini C."/>
            <person name="Ng K."/>
            <person name="Yu B."/>
        </authorList>
    </citation>
    <scope>NUCLEOTIDE SEQUENCE</scope>
    <source>
        <strain evidence="1">NM01_1-7b</strain>
    </source>
</reference>
<protein>
    <submittedName>
        <fullName evidence="1">Pseudaminic acid biosynthesis-associated methylase</fullName>
    </submittedName>
</protein>
<gene>
    <name evidence="1" type="ORF">E5329_03325</name>
</gene>
<proteinExistence type="predicted"/>